<dbReference type="Pfam" id="PF03351">
    <property type="entry name" value="DOMON"/>
    <property type="match status" value="1"/>
</dbReference>
<feature type="domain" description="EGF-like" evidence="6">
    <location>
        <begin position="189"/>
        <end position="230"/>
    </location>
</feature>
<dbReference type="OrthoDB" id="188511at2759"/>
<evidence type="ECO:0000313" key="8">
    <source>
        <dbReference type="Proteomes" id="UP000694843"/>
    </source>
</evidence>
<reference evidence="9" key="1">
    <citation type="submission" date="2025-08" db="UniProtKB">
        <authorList>
            <consortium name="RefSeq"/>
        </authorList>
    </citation>
    <scope>IDENTIFICATION</scope>
    <source>
        <tissue evidence="9">Whole organism</tissue>
    </source>
</reference>
<feature type="signal peptide" evidence="4">
    <location>
        <begin position="1"/>
        <end position="26"/>
    </location>
</feature>
<keyword evidence="3" id="KW-0812">Transmembrane</keyword>
<name>A0A979FSK6_HYAAZ</name>
<dbReference type="Proteomes" id="UP000694843">
    <property type="component" value="Unplaced"/>
</dbReference>
<evidence type="ECO:0000256" key="3">
    <source>
        <dbReference type="SAM" id="Phobius"/>
    </source>
</evidence>
<dbReference type="InterPro" id="IPR000742">
    <property type="entry name" value="EGF"/>
</dbReference>
<dbReference type="RefSeq" id="XP_047739084.1">
    <property type="nucleotide sequence ID" value="XM_047883128.1"/>
</dbReference>
<keyword evidence="3" id="KW-1133">Transmembrane helix</keyword>
<feature type="compositionally biased region" description="Polar residues" evidence="2">
    <location>
        <begin position="1277"/>
        <end position="1290"/>
    </location>
</feature>
<dbReference type="InterPro" id="IPR005018">
    <property type="entry name" value="DOMON_domain"/>
</dbReference>
<keyword evidence="3" id="KW-0472">Membrane</keyword>
<dbReference type="PROSITE" id="PS50026">
    <property type="entry name" value="EGF_3"/>
    <property type="match status" value="1"/>
</dbReference>
<dbReference type="OMA" id="VKDFYQP"/>
<dbReference type="PROSITE" id="PS50836">
    <property type="entry name" value="DOMON"/>
    <property type="match status" value="1"/>
</dbReference>
<evidence type="ECO:0000256" key="2">
    <source>
        <dbReference type="SAM" id="MobiDB-lite"/>
    </source>
</evidence>
<protein>
    <submittedName>
        <fullName evidence="9">Uncharacterized protein LOC108666668</fullName>
    </submittedName>
</protein>
<dbReference type="InterPro" id="IPR045266">
    <property type="entry name" value="DOH_DOMON"/>
</dbReference>
<feature type="compositionally biased region" description="Low complexity" evidence="2">
    <location>
        <begin position="406"/>
        <end position="481"/>
    </location>
</feature>
<dbReference type="CDD" id="cd09631">
    <property type="entry name" value="DOMON_DOH"/>
    <property type="match status" value="1"/>
</dbReference>
<feature type="compositionally biased region" description="Polar residues" evidence="2">
    <location>
        <begin position="527"/>
        <end position="541"/>
    </location>
</feature>
<feature type="compositionally biased region" description="Polar residues" evidence="2">
    <location>
        <begin position="1223"/>
        <end position="1232"/>
    </location>
</feature>
<feature type="region of interest" description="Disordered" evidence="2">
    <location>
        <begin position="326"/>
        <end position="605"/>
    </location>
</feature>
<dbReference type="PROSITE" id="PS00022">
    <property type="entry name" value="EGF_1"/>
    <property type="match status" value="1"/>
</dbReference>
<proteinExistence type="predicted"/>
<feature type="compositionally biased region" description="Polar residues" evidence="2">
    <location>
        <begin position="1251"/>
        <end position="1265"/>
    </location>
</feature>
<keyword evidence="1" id="KW-1015">Disulfide bond</keyword>
<evidence type="ECO:0000259" key="7">
    <source>
        <dbReference type="PROSITE" id="PS50836"/>
    </source>
</evidence>
<feature type="compositionally biased region" description="Low complexity" evidence="2">
    <location>
        <begin position="354"/>
        <end position="373"/>
    </location>
</feature>
<feature type="chain" id="PRO_5037248618" evidence="4">
    <location>
        <begin position="27"/>
        <end position="1339"/>
    </location>
</feature>
<organism evidence="8 9">
    <name type="scientific">Hyalella azteca</name>
    <name type="common">Amphipod</name>
    <dbReference type="NCBI Taxonomy" id="294128"/>
    <lineage>
        <taxon>Eukaryota</taxon>
        <taxon>Metazoa</taxon>
        <taxon>Ecdysozoa</taxon>
        <taxon>Arthropoda</taxon>
        <taxon>Crustacea</taxon>
        <taxon>Multicrustacea</taxon>
        <taxon>Malacostraca</taxon>
        <taxon>Eumalacostraca</taxon>
        <taxon>Peracarida</taxon>
        <taxon>Amphipoda</taxon>
        <taxon>Senticaudata</taxon>
        <taxon>Talitrida</taxon>
        <taxon>Talitroidea</taxon>
        <taxon>Hyalellidae</taxon>
        <taxon>Hyalella</taxon>
    </lineage>
</organism>
<feature type="domain" description="SEA" evidence="5">
    <location>
        <begin position="932"/>
        <end position="1061"/>
    </location>
</feature>
<dbReference type="Gene3D" id="2.60.120.260">
    <property type="entry name" value="Galactose-binding domain-like"/>
    <property type="match status" value="1"/>
</dbReference>
<comment type="caution">
    <text evidence="1">Lacks conserved residue(s) required for the propagation of feature annotation.</text>
</comment>
<evidence type="ECO:0000313" key="9">
    <source>
        <dbReference type="RefSeq" id="XP_047739084.1"/>
    </source>
</evidence>
<evidence type="ECO:0000259" key="6">
    <source>
        <dbReference type="PROSITE" id="PS50026"/>
    </source>
</evidence>
<keyword evidence="8" id="KW-1185">Reference proteome</keyword>
<dbReference type="InterPro" id="IPR000082">
    <property type="entry name" value="SEA_dom"/>
</dbReference>
<feature type="compositionally biased region" description="Basic and acidic residues" evidence="2">
    <location>
        <begin position="482"/>
        <end position="492"/>
    </location>
</feature>
<dbReference type="Pfam" id="PF23106">
    <property type="entry name" value="EGF_Teneurin"/>
    <property type="match status" value="1"/>
</dbReference>
<dbReference type="GeneID" id="108666668"/>
<dbReference type="PANTHER" id="PTHR46901:SF2">
    <property type="entry name" value="GH04942P"/>
    <property type="match status" value="1"/>
</dbReference>
<feature type="compositionally biased region" description="Acidic residues" evidence="2">
    <location>
        <begin position="341"/>
        <end position="353"/>
    </location>
</feature>
<keyword evidence="4" id="KW-0732">Signal</keyword>
<feature type="transmembrane region" description="Helical" evidence="3">
    <location>
        <begin position="1105"/>
        <end position="1126"/>
    </location>
</feature>
<evidence type="ECO:0000259" key="5">
    <source>
        <dbReference type="PROSITE" id="PS50024"/>
    </source>
</evidence>
<accession>A0A979FSK6</accession>
<keyword evidence="1" id="KW-0245">EGF-like domain</keyword>
<evidence type="ECO:0000256" key="4">
    <source>
        <dbReference type="SAM" id="SignalP"/>
    </source>
</evidence>
<dbReference type="PANTHER" id="PTHR46901">
    <property type="entry name" value="GH04942P"/>
    <property type="match status" value="1"/>
</dbReference>
<feature type="disulfide bond" evidence="1">
    <location>
        <begin position="220"/>
        <end position="229"/>
    </location>
</feature>
<feature type="region of interest" description="Disordered" evidence="2">
    <location>
        <begin position="1172"/>
        <end position="1293"/>
    </location>
</feature>
<gene>
    <name evidence="9" type="primary">LOC108666668</name>
</gene>
<feature type="domain" description="DOMON" evidence="7">
    <location>
        <begin position="575"/>
        <end position="700"/>
    </location>
</feature>
<feature type="compositionally biased region" description="Basic and acidic residues" evidence="2">
    <location>
        <begin position="545"/>
        <end position="589"/>
    </location>
</feature>
<dbReference type="PROSITE" id="PS50024">
    <property type="entry name" value="SEA"/>
    <property type="match status" value="1"/>
</dbReference>
<dbReference type="CDD" id="cd00054">
    <property type="entry name" value="EGF_CA"/>
    <property type="match status" value="1"/>
</dbReference>
<evidence type="ECO:0000256" key="1">
    <source>
        <dbReference type="PROSITE-ProRule" id="PRU00076"/>
    </source>
</evidence>
<sequence length="1339" mass="145372">MAGLAPRGAGGSWVLLMAATLGVCTAHVALTFPPARDYDLDFLDNSRTQGPCGMPKGNKTTMLVQGSTFDVTWHLAYPHQGGYRIELLDQQQRVVADLTNSDGETLLVQGDPTAQTQRVTLPQDTLCSGCVLRLLRQAAEWGPRYQFWSCADVDIVKRRLMREKCSKNGIYMVDKCRCNPGYYGASCQYYNECETDADCGTYGKCVDIDATSYPKKQCYCQQGRFGSKCSKSSLLRQANQVNLNMFVKKELGPRLVMYYRFVKNPDQTDQIEVALVGNGTSYIAVGWRPSSVTTTCRQFPYIAGDVGGTMWKQQDAALLDAIQKKKNETSTKSGPATAPEPEPESESEPEPESEPASGTTSQPEPEPEPTSSPKEPKPEPTTGTTTERATQGDVTEKPRSLSAGVSTSSSSSTRLPSTYSTTTSTPTTTTYSTSTSTPTTTTYSTSTRQPTTTYSTSTTTPYTTTSTTAFPTTSTSTSSTTTERRRQNKDRLSGLLVPNNRGRRSVIQQRRLSRSRRFAVPLLKSGGNETVSGEVVTSTQAEPEPESKAEPGSKAEPNAKAEPEPEAEAEPKSEADSKAEPEPEAEPKASAEIGANAKMDRLSGDTPWVPRDAGLHAMDCTDIVVGTAHGNSYRVMDYYTRDRSTPRPDSFWGGEDSITAALGWEQDGVTTIVFRKPVLATHPSDQAIEKGPMHVIWALGQEPGRYVHSPPSGLEKGAPSVPDFYRRDELKYHGRGDQRGTLTMELLGDTASRAPGAQTVDWCGGQFGSPAGCSVRDNTCKYHARWEYLEGEDLVRYSVTSSAPQRWTGIGFSDNTKMQISPSHGSGPQFPVTYATQYGSSPSFGKLSISSHGSSSGPDNMTQDLAFSDSTCLYLVYPVGGGPFVAKSKLLKKHDATPLFSTERVCIRSCKPKGAGDLAGTGIVYTTTPRPPQLQYEVDVLLTGYHNFRVPGQETENFRTLAKDIKGKIIDSFQKLQGFQEMDIASLTPMANGTVKAEIKLLLDKNEHMKGGDLKPLVEDETSGNAKASKVYEIIHRAVANGTLGDLPVDPSYLRVNQLLVSSPSRQTDSGRSEAEPSVSVAGISGGGGGGGMTAAQFLENNKTWIIVGVVCILIILAIIQAIVTITRIKKRRGGNPAPKSKGPLITNSGFKDYSRGNLNYAYENFETEENGLNGRRISGNGTSGGRGYNGRSNGGPHPYPGRGGSPMRETRENHNHHNNTNGYHDTYSSNNRSHKSSHGGNMPLQHYTAPASNTALSDTRSLQRPRQGPVPRDRGWSTSGTQDPRTTYSLPRGAHAAPGAGYDRNPMAENTPDFYYLPSQRKYSGEVVRVYVDYNKAK</sequence>
<dbReference type="CTD" id="37641"/>
<dbReference type="KEGG" id="hazt:108666668"/>
<dbReference type="SMART" id="SM00664">
    <property type="entry name" value="DoH"/>
    <property type="match status" value="2"/>
</dbReference>